<accession>A0A545AL78</accession>
<dbReference type="NCBIfam" id="TIGR03292">
    <property type="entry name" value="PhnH_redo"/>
    <property type="match status" value="1"/>
</dbReference>
<evidence type="ECO:0000313" key="2">
    <source>
        <dbReference type="Proteomes" id="UP000317982"/>
    </source>
</evidence>
<dbReference type="RefSeq" id="WP_142707468.1">
    <property type="nucleotide sequence ID" value="NZ_VIRS01000020.1"/>
</dbReference>
<gene>
    <name evidence="1" type="primary">phnH</name>
    <name evidence="1" type="ORF">FL583_26125</name>
</gene>
<organism evidence="1 2">
    <name type="scientific">Cryptosporangium phraense</name>
    <dbReference type="NCBI Taxonomy" id="2593070"/>
    <lineage>
        <taxon>Bacteria</taxon>
        <taxon>Bacillati</taxon>
        <taxon>Actinomycetota</taxon>
        <taxon>Actinomycetes</taxon>
        <taxon>Cryptosporangiales</taxon>
        <taxon>Cryptosporangiaceae</taxon>
        <taxon>Cryptosporangium</taxon>
    </lineage>
</organism>
<dbReference type="Pfam" id="PF05845">
    <property type="entry name" value="PhnH"/>
    <property type="match status" value="1"/>
</dbReference>
<dbReference type="EMBL" id="VIRS01000020">
    <property type="protein sequence ID" value="TQS42067.1"/>
    <property type="molecule type" value="Genomic_DNA"/>
</dbReference>
<dbReference type="GO" id="GO:0016829">
    <property type="term" value="F:lyase activity"/>
    <property type="evidence" value="ECO:0007669"/>
    <property type="project" value="UniProtKB-KW"/>
</dbReference>
<dbReference type="Proteomes" id="UP000317982">
    <property type="component" value="Unassembled WGS sequence"/>
</dbReference>
<dbReference type="GO" id="GO:0019634">
    <property type="term" value="P:organic phosphonate metabolic process"/>
    <property type="evidence" value="ECO:0007669"/>
    <property type="project" value="InterPro"/>
</dbReference>
<comment type="caution">
    <text evidence="1">The sequence shown here is derived from an EMBL/GenBank/DDBJ whole genome shotgun (WGS) entry which is preliminary data.</text>
</comment>
<dbReference type="AlphaFoldDB" id="A0A545AL78"/>
<dbReference type="Gene3D" id="3.40.50.11310">
    <property type="entry name" value="Bacterial phosphonate metabolism protein PhnH"/>
    <property type="match status" value="1"/>
</dbReference>
<proteinExistence type="predicted"/>
<name>A0A545AL78_9ACTN</name>
<dbReference type="InParanoid" id="A0A545AL78"/>
<dbReference type="InterPro" id="IPR038058">
    <property type="entry name" value="PhnH-like_sp"/>
</dbReference>
<dbReference type="InterPro" id="IPR008772">
    <property type="entry name" value="Phosphonate_metab_PhnH"/>
</dbReference>
<keyword evidence="1" id="KW-0456">Lyase</keyword>
<dbReference type="SUPFAM" id="SSF159709">
    <property type="entry name" value="PhnH-like"/>
    <property type="match status" value="1"/>
</dbReference>
<keyword evidence="2" id="KW-1185">Reference proteome</keyword>
<protein>
    <submittedName>
        <fullName evidence="1">Phosphonate C-P lyase system protein PhnH</fullName>
    </submittedName>
</protein>
<evidence type="ECO:0000313" key="1">
    <source>
        <dbReference type="EMBL" id="TQS42067.1"/>
    </source>
</evidence>
<dbReference type="PIRSF" id="PIRSF020680">
    <property type="entry name" value="PhnH"/>
    <property type="match status" value="1"/>
</dbReference>
<reference evidence="1 2" key="1">
    <citation type="submission" date="2019-07" db="EMBL/GenBank/DDBJ databases">
        <title>Cryptosporangium phraense sp. nov., isolated from plant litter.</title>
        <authorList>
            <person name="Suriyachadkun C."/>
        </authorList>
    </citation>
    <scope>NUCLEOTIDE SEQUENCE [LARGE SCALE GENOMIC DNA]</scope>
    <source>
        <strain evidence="1 2">A-T 5661</strain>
    </source>
</reference>
<dbReference type="OrthoDB" id="4238947at2"/>
<sequence length="189" mass="19739">MSFTDPTRDAQRAFRAVLDALAHPTRPFPITGPDRPPAPLGRAAAAVGLTLCDDDTPVWIDPVLAADGAVAAWFAFHTGAPVLSGPAEAAFVFATGFDALPPLTALAAGTPEQPHTSATIVLETTGRNGREYRATGPGIDGEAGLVAPAAFGEFWRQNTERFPLGVDLLLVEGDRVRGLPRTTTLEGVS</sequence>